<dbReference type="EMBL" id="MK644269">
    <property type="protein sequence ID" value="QDQ46329.1"/>
    <property type="molecule type" value="Genomic_DNA"/>
</dbReference>
<dbReference type="InterPro" id="IPR016187">
    <property type="entry name" value="CTDL_fold"/>
</dbReference>
<evidence type="ECO:0000256" key="4">
    <source>
        <dbReference type="ARBA" id="ARBA00022889"/>
    </source>
</evidence>
<evidence type="ECO:0000313" key="14">
    <source>
        <dbReference type="EMBL" id="QDQ46324.1"/>
    </source>
</evidence>
<keyword evidence="6 11" id="KW-1133">Transmembrane helix</keyword>
<evidence type="ECO:0000256" key="1">
    <source>
        <dbReference type="ARBA" id="ARBA00004606"/>
    </source>
</evidence>
<name>A0A516TYL5_CAMDR</name>
<dbReference type="InterPro" id="IPR052013">
    <property type="entry name" value="Mouse_KLRs"/>
</dbReference>
<evidence type="ECO:0000256" key="7">
    <source>
        <dbReference type="ARBA" id="ARBA00023136"/>
    </source>
</evidence>
<dbReference type="AlphaFoldDB" id="A0A516TYL5"/>
<keyword evidence="10" id="KW-0325">Glycoprotein</keyword>
<dbReference type="EMBL" id="MK644270">
    <property type="protein sequence ID" value="QDQ46330.1"/>
    <property type="molecule type" value="Genomic_DNA"/>
</dbReference>
<dbReference type="EMBL" id="MK644265">
    <property type="protein sequence ID" value="QDQ46325.1"/>
    <property type="molecule type" value="Genomic_DNA"/>
</dbReference>
<dbReference type="Gene3D" id="3.10.100.10">
    <property type="entry name" value="Mannose-Binding Protein A, subunit A"/>
    <property type="match status" value="1"/>
</dbReference>
<feature type="transmembrane region" description="Helical" evidence="11">
    <location>
        <begin position="47"/>
        <end position="66"/>
    </location>
</feature>
<dbReference type="EMBL" id="MK644263">
    <property type="protein sequence ID" value="QDQ46323.1"/>
    <property type="molecule type" value="Genomic_DNA"/>
</dbReference>
<gene>
    <name evidence="18" type="primary">KLRA</name>
</gene>
<dbReference type="SMART" id="SM00034">
    <property type="entry name" value="CLECT"/>
    <property type="match status" value="1"/>
</dbReference>
<evidence type="ECO:0000256" key="11">
    <source>
        <dbReference type="SAM" id="Phobius"/>
    </source>
</evidence>
<keyword evidence="8" id="KW-1015">Disulfide bond</keyword>
<proteinExistence type="predicted"/>
<dbReference type="InterPro" id="IPR016186">
    <property type="entry name" value="C-type_lectin-like/link_sf"/>
</dbReference>
<dbReference type="InterPro" id="IPR033992">
    <property type="entry name" value="NKR-like_CTLD"/>
</dbReference>
<evidence type="ECO:0000256" key="3">
    <source>
        <dbReference type="ARBA" id="ARBA00022734"/>
    </source>
</evidence>
<evidence type="ECO:0000313" key="19">
    <source>
        <dbReference type="EMBL" id="QDQ46330.1"/>
    </source>
</evidence>
<evidence type="ECO:0000313" key="16">
    <source>
        <dbReference type="EMBL" id="QDQ46326.1"/>
    </source>
</evidence>
<dbReference type="PANTHER" id="PTHR46329">
    <property type="entry name" value="KILLER CELL LECTIN-LIKE RECEPTOR 2"/>
    <property type="match status" value="1"/>
</dbReference>
<keyword evidence="5" id="KW-0735">Signal-anchor</keyword>
<reference evidence="18" key="1">
    <citation type="journal article" date="2019" name="Front. Genet.">
        <title>Natural Killer Cell Receptor Genes in Camels: Another Mammalian Model.</title>
        <authorList>
            <person name="Futas J."/>
            <person name="Oppelt J."/>
            <person name="Jelinek A."/>
            <person name="Elbers J.P."/>
            <person name="Wijacki J."/>
            <person name="Knoll A."/>
            <person name="Burger P.A."/>
            <person name="Horin P."/>
        </authorList>
    </citation>
    <scope>NUCLEOTIDE SEQUENCE</scope>
    <source>
        <strain evidence="13">668</strain>
        <strain evidence="14">795</strain>
        <strain evidence="15">800</strain>
        <strain evidence="16">801</strain>
        <strain evidence="17">804</strain>
        <strain evidence="18">815</strain>
        <strain evidence="19">852</strain>
        <strain evidence="20">890</strain>
    </source>
</reference>
<evidence type="ECO:0000313" key="13">
    <source>
        <dbReference type="EMBL" id="QDQ46323.1"/>
    </source>
</evidence>
<dbReference type="InterPro" id="IPR001304">
    <property type="entry name" value="C-type_lectin-like"/>
</dbReference>
<protein>
    <submittedName>
        <fullName evidence="18">Killer cell lectin-like receptor subfamily A</fullName>
    </submittedName>
</protein>
<evidence type="ECO:0000256" key="8">
    <source>
        <dbReference type="ARBA" id="ARBA00023157"/>
    </source>
</evidence>
<dbReference type="PANTHER" id="PTHR46329:SF1">
    <property type="entry name" value="KILLER CELL LECTIN-LIKE RECEPTOR 2"/>
    <property type="match status" value="1"/>
</dbReference>
<dbReference type="OrthoDB" id="2142683at2759"/>
<dbReference type="GO" id="GO:0005886">
    <property type="term" value="C:plasma membrane"/>
    <property type="evidence" value="ECO:0007669"/>
    <property type="project" value="UniProtKB-ARBA"/>
</dbReference>
<accession>A0A516TYL5</accession>
<keyword evidence="2 11" id="KW-0812">Transmembrane</keyword>
<keyword evidence="7 11" id="KW-0472">Membrane</keyword>
<dbReference type="Pfam" id="PF00059">
    <property type="entry name" value="Lectin_C"/>
    <property type="match status" value="1"/>
</dbReference>
<dbReference type="CDD" id="cd03593">
    <property type="entry name" value="CLECT_NK_receptors_like"/>
    <property type="match status" value="1"/>
</dbReference>
<dbReference type="KEGG" id="cdk:105094224"/>
<evidence type="ECO:0000259" key="12">
    <source>
        <dbReference type="PROSITE" id="PS50041"/>
    </source>
</evidence>
<organism evidence="18">
    <name type="scientific">Camelus dromedarius</name>
    <name type="common">Dromedary</name>
    <name type="synonym">Arabian camel</name>
    <dbReference type="NCBI Taxonomy" id="9838"/>
    <lineage>
        <taxon>Eukaryota</taxon>
        <taxon>Metazoa</taxon>
        <taxon>Chordata</taxon>
        <taxon>Craniata</taxon>
        <taxon>Vertebrata</taxon>
        <taxon>Euteleostomi</taxon>
        <taxon>Mammalia</taxon>
        <taxon>Eutheria</taxon>
        <taxon>Laurasiatheria</taxon>
        <taxon>Artiodactyla</taxon>
        <taxon>Tylopoda</taxon>
        <taxon>Camelidae</taxon>
        <taxon>Camelus</taxon>
    </lineage>
</organism>
<dbReference type="GO" id="GO:0030246">
    <property type="term" value="F:carbohydrate binding"/>
    <property type="evidence" value="ECO:0007669"/>
    <property type="project" value="UniProtKB-KW"/>
</dbReference>
<dbReference type="EMBL" id="MK644267">
    <property type="protein sequence ID" value="QDQ46327.1"/>
    <property type="molecule type" value="Genomic_DNA"/>
</dbReference>
<dbReference type="InterPro" id="IPR013600">
    <property type="entry name" value="Ly49_N"/>
</dbReference>
<evidence type="ECO:0000256" key="6">
    <source>
        <dbReference type="ARBA" id="ARBA00022989"/>
    </source>
</evidence>
<keyword evidence="9 18" id="KW-0675">Receptor</keyword>
<sequence length="275" mass="31804">MSDQEVTYSTVRILQPPSQSQNRLRPCGAEIARKTDGKESSVCWPRFAVILGIFCLFLLMAVIVLGTKIFQYIQEKHHQEEILRNLSQKYDILQNDSYSVRQLLTNRTAECGILKMKLCGETLWAYSTEKMECCRKKEMSSKCLQNTGQLKKVHWCCWGIKCYYFTTEIGDWKGCKQICQSYSSSLLKIDFAEELTFLRSQMSQNSYWIGLSFNKEESKWKWIDGDTCGFNLKVMNFPSGIGNCVFLTRTRTSDIACSNISHCICEKRIDCFNKC</sequence>
<dbReference type="SUPFAM" id="SSF56436">
    <property type="entry name" value="C-type lectin-like"/>
    <property type="match status" value="1"/>
</dbReference>
<evidence type="ECO:0000256" key="5">
    <source>
        <dbReference type="ARBA" id="ARBA00022968"/>
    </source>
</evidence>
<dbReference type="EMBL" id="MK644264">
    <property type="protein sequence ID" value="QDQ46324.1"/>
    <property type="molecule type" value="Genomic_DNA"/>
</dbReference>
<evidence type="ECO:0000313" key="20">
    <source>
        <dbReference type="EMBL" id="QDQ46331.1"/>
    </source>
</evidence>
<evidence type="ECO:0000256" key="2">
    <source>
        <dbReference type="ARBA" id="ARBA00022692"/>
    </source>
</evidence>
<evidence type="ECO:0000313" key="18">
    <source>
        <dbReference type="EMBL" id="QDQ46329.1"/>
    </source>
</evidence>
<feature type="domain" description="C-type lectin" evidence="12">
    <location>
        <begin position="158"/>
        <end position="266"/>
    </location>
</feature>
<comment type="subcellular location">
    <subcellularLocation>
        <location evidence="1">Membrane</location>
        <topology evidence="1">Single-pass type II membrane protein</topology>
    </subcellularLocation>
</comment>
<evidence type="ECO:0000313" key="15">
    <source>
        <dbReference type="EMBL" id="QDQ46325.1"/>
    </source>
</evidence>
<keyword evidence="4" id="KW-0130">Cell adhesion</keyword>
<dbReference type="Pfam" id="PF08391">
    <property type="entry name" value="Ly49"/>
    <property type="match status" value="1"/>
</dbReference>
<evidence type="ECO:0000256" key="10">
    <source>
        <dbReference type="ARBA" id="ARBA00023180"/>
    </source>
</evidence>
<dbReference type="EMBL" id="MK644271">
    <property type="protein sequence ID" value="QDQ46331.1"/>
    <property type="molecule type" value="Genomic_DNA"/>
</dbReference>
<keyword evidence="3 18" id="KW-0430">Lectin</keyword>
<dbReference type="GO" id="GO:0007155">
    <property type="term" value="P:cell adhesion"/>
    <property type="evidence" value="ECO:0007669"/>
    <property type="project" value="UniProtKB-KW"/>
</dbReference>
<evidence type="ECO:0000313" key="17">
    <source>
        <dbReference type="EMBL" id="QDQ46327.1"/>
    </source>
</evidence>
<dbReference type="EMBL" id="MK644266">
    <property type="protein sequence ID" value="QDQ46326.1"/>
    <property type="molecule type" value="Genomic_DNA"/>
</dbReference>
<dbReference type="PROSITE" id="PS50041">
    <property type="entry name" value="C_TYPE_LECTIN_2"/>
    <property type="match status" value="1"/>
</dbReference>
<evidence type="ECO:0000256" key="9">
    <source>
        <dbReference type="ARBA" id="ARBA00023170"/>
    </source>
</evidence>